<dbReference type="EMBL" id="BARW01020402">
    <property type="protein sequence ID" value="GAI91173.1"/>
    <property type="molecule type" value="Genomic_DNA"/>
</dbReference>
<feature type="non-terminal residue" evidence="1">
    <location>
        <position position="1"/>
    </location>
</feature>
<dbReference type="AlphaFoldDB" id="X1SDX9"/>
<reference evidence="1" key="1">
    <citation type="journal article" date="2014" name="Front. Microbiol.">
        <title>High frequency of phylogenetically diverse reductive dehalogenase-homologous genes in deep subseafloor sedimentary metagenomes.</title>
        <authorList>
            <person name="Kawai M."/>
            <person name="Futagami T."/>
            <person name="Toyoda A."/>
            <person name="Takaki Y."/>
            <person name="Nishi S."/>
            <person name="Hori S."/>
            <person name="Arai W."/>
            <person name="Tsubouchi T."/>
            <person name="Morono Y."/>
            <person name="Uchiyama I."/>
            <person name="Ito T."/>
            <person name="Fujiyama A."/>
            <person name="Inagaki F."/>
            <person name="Takami H."/>
        </authorList>
    </citation>
    <scope>NUCLEOTIDE SEQUENCE</scope>
    <source>
        <strain evidence="1">Expedition CK06-06</strain>
    </source>
</reference>
<accession>X1SDX9</accession>
<organism evidence="1">
    <name type="scientific">marine sediment metagenome</name>
    <dbReference type="NCBI Taxonomy" id="412755"/>
    <lineage>
        <taxon>unclassified sequences</taxon>
        <taxon>metagenomes</taxon>
        <taxon>ecological metagenomes</taxon>
    </lineage>
</organism>
<proteinExistence type="predicted"/>
<sequence length="225" mass="25525">ATIGHDYIANLEELQSVKEMLEPHMLKISLAQQTRLNGSLAAIQTRLWYVFPEIRVRAGLSRLRSRGLKTSQYLLSNTLKIEEANLAINWFINALEVLLEQSTKVVGIPTHSPARLIWVGFRKLTPQDKKLLSFKDEPPPWQFAVSIDFNRKSDPSVMEKIKQSIESKTAKLKCKAHNRAAHIFLFGTSVHGFEIQLEVCCNEFGAIVSKALNLNFEEAKVIIKK</sequence>
<gene>
    <name evidence="1" type="ORF">S12H4_34479</name>
</gene>
<protein>
    <submittedName>
        <fullName evidence="1">Uncharacterized protein</fullName>
    </submittedName>
</protein>
<evidence type="ECO:0000313" key="1">
    <source>
        <dbReference type="EMBL" id="GAI91173.1"/>
    </source>
</evidence>
<name>X1SDX9_9ZZZZ</name>
<comment type="caution">
    <text evidence="1">The sequence shown here is derived from an EMBL/GenBank/DDBJ whole genome shotgun (WGS) entry which is preliminary data.</text>
</comment>